<keyword evidence="3" id="KW-0479">Metal-binding</keyword>
<accession>A0A975PXG1</accession>
<dbReference type="Gene3D" id="3.60.15.10">
    <property type="entry name" value="Ribonuclease Z/Hydroxyacylglutathione hydrolase-like"/>
    <property type="match status" value="1"/>
</dbReference>
<evidence type="ECO:0000313" key="8">
    <source>
        <dbReference type="Proteomes" id="UP000682202"/>
    </source>
</evidence>
<evidence type="ECO:0000256" key="5">
    <source>
        <dbReference type="ARBA" id="ARBA00022833"/>
    </source>
</evidence>
<evidence type="ECO:0000256" key="2">
    <source>
        <dbReference type="ARBA" id="ARBA00007749"/>
    </source>
</evidence>
<dbReference type="InterPro" id="IPR036866">
    <property type="entry name" value="RibonucZ/Hydroxyglut_hydro"/>
</dbReference>
<reference evidence="7" key="1">
    <citation type="submission" date="2019-12" db="EMBL/GenBank/DDBJ databases">
        <title>Mycobacterium spongiae sp. nov.</title>
        <authorList>
            <person name="Stinear T."/>
        </authorList>
    </citation>
    <scope>NUCLEOTIDE SEQUENCE</scope>
    <source>
        <strain evidence="7">FSD4b-SM</strain>
    </source>
</reference>
<comment type="similarity">
    <text evidence="2">Belongs to the metallo-beta-lactamase superfamily.</text>
</comment>
<dbReference type="AlphaFoldDB" id="A0A975PXG1"/>
<dbReference type="EMBL" id="CP046600">
    <property type="protein sequence ID" value="QUR67723.1"/>
    <property type="molecule type" value="Genomic_DNA"/>
</dbReference>
<dbReference type="KEGG" id="mspg:F6B93_11975"/>
<proteinExistence type="inferred from homology"/>
<dbReference type="InterPro" id="IPR001279">
    <property type="entry name" value="Metallo-B-lactamas"/>
</dbReference>
<sequence>MTNDVFEVCIVKYGARSTTKSDVYLNFHIYGMPDDPIDMAYYFWVLRNDAATVVVDTGFSEHDARVRERTVLVDPRRAFELLSVDPRAGPPVVVTHAHYDHIGNLDFFGQSRITLSRNELEFCLGPLRERRQYQHLVGTTELATLAAAHAEGRVELFDGRHLLMPGIEVLEVGGHTPGQAMVKVNTADGVVLLTSDAVHYYEEYEQDMPFIYVSDLRAMYQTFDRIHSMVTTGEVAHIVSGHDPLTMNKFTMVTDGHLAGLMATIGAR</sequence>
<gene>
    <name evidence="7" type="ORF">F6B93_11975</name>
</gene>
<dbReference type="PANTHER" id="PTHR42978">
    <property type="entry name" value="QUORUM-QUENCHING LACTONASE YTNP-RELATED-RELATED"/>
    <property type="match status" value="1"/>
</dbReference>
<comment type="cofactor">
    <cofactor evidence="1">
        <name>Zn(2+)</name>
        <dbReference type="ChEBI" id="CHEBI:29105"/>
    </cofactor>
</comment>
<keyword evidence="8" id="KW-1185">Reference proteome</keyword>
<dbReference type="Pfam" id="PF00753">
    <property type="entry name" value="Lactamase_B"/>
    <property type="match status" value="1"/>
</dbReference>
<evidence type="ECO:0000259" key="6">
    <source>
        <dbReference type="SMART" id="SM00849"/>
    </source>
</evidence>
<dbReference type="GO" id="GO:0046872">
    <property type="term" value="F:metal ion binding"/>
    <property type="evidence" value="ECO:0007669"/>
    <property type="project" value="UniProtKB-KW"/>
</dbReference>
<organism evidence="7 8">
    <name type="scientific">Mycobacterium spongiae</name>
    <dbReference type="NCBI Taxonomy" id="886343"/>
    <lineage>
        <taxon>Bacteria</taxon>
        <taxon>Bacillati</taxon>
        <taxon>Actinomycetota</taxon>
        <taxon>Actinomycetes</taxon>
        <taxon>Mycobacteriales</taxon>
        <taxon>Mycobacteriaceae</taxon>
        <taxon>Mycobacterium</taxon>
    </lineage>
</organism>
<protein>
    <submittedName>
        <fullName evidence="7">MBL fold metallo-hydrolase</fullName>
    </submittedName>
</protein>
<keyword evidence="5" id="KW-0862">Zinc</keyword>
<evidence type="ECO:0000256" key="3">
    <source>
        <dbReference type="ARBA" id="ARBA00022723"/>
    </source>
</evidence>
<dbReference type="SMART" id="SM00849">
    <property type="entry name" value="Lactamase_B"/>
    <property type="match status" value="1"/>
</dbReference>
<evidence type="ECO:0000256" key="1">
    <source>
        <dbReference type="ARBA" id="ARBA00001947"/>
    </source>
</evidence>
<keyword evidence="4" id="KW-0378">Hydrolase</keyword>
<name>A0A975PXG1_9MYCO</name>
<evidence type="ECO:0000256" key="4">
    <source>
        <dbReference type="ARBA" id="ARBA00022801"/>
    </source>
</evidence>
<dbReference type="GO" id="GO:0016787">
    <property type="term" value="F:hydrolase activity"/>
    <property type="evidence" value="ECO:0007669"/>
    <property type="project" value="UniProtKB-KW"/>
</dbReference>
<feature type="domain" description="Metallo-beta-lactamase" evidence="6">
    <location>
        <begin position="40"/>
        <end position="242"/>
    </location>
</feature>
<evidence type="ECO:0000313" key="7">
    <source>
        <dbReference type="EMBL" id="QUR67723.1"/>
    </source>
</evidence>
<dbReference type="RefSeq" id="WP_211695296.1">
    <property type="nucleotide sequence ID" value="NZ_CP046600.1"/>
</dbReference>
<dbReference type="InterPro" id="IPR051013">
    <property type="entry name" value="MBL_superfamily_lactonases"/>
</dbReference>
<dbReference type="CDD" id="cd07729">
    <property type="entry name" value="AHL_lactonase_MBL-fold"/>
    <property type="match status" value="1"/>
</dbReference>
<dbReference type="PANTHER" id="PTHR42978:SF7">
    <property type="entry name" value="METALLO-HYDROLASE RV2300C-RELATED"/>
    <property type="match status" value="1"/>
</dbReference>
<dbReference type="Proteomes" id="UP000682202">
    <property type="component" value="Chromosome"/>
</dbReference>
<dbReference type="SUPFAM" id="SSF56281">
    <property type="entry name" value="Metallo-hydrolase/oxidoreductase"/>
    <property type="match status" value="1"/>
</dbReference>